<reference evidence="1" key="1">
    <citation type="journal article" date="2019" name="bioRxiv">
        <title>The Genome of the Zebra Mussel, Dreissena polymorpha: A Resource for Invasive Species Research.</title>
        <authorList>
            <person name="McCartney M.A."/>
            <person name="Auch B."/>
            <person name="Kono T."/>
            <person name="Mallez S."/>
            <person name="Zhang Y."/>
            <person name="Obille A."/>
            <person name="Becker A."/>
            <person name="Abrahante J.E."/>
            <person name="Garbe J."/>
            <person name="Badalamenti J.P."/>
            <person name="Herman A."/>
            <person name="Mangelson H."/>
            <person name="Liachko I."/>
            <person name="Sullivan S."/>
            <person name="Sone E.D."/>
            <person name="Koren S."/>
            <person name="Silverstein K.A.T."/>
            <person name="Beckman K.B."/>
            <person name="Gohl D.M."/>
        </authorList>
    </citation>
    <scope>NUCLEOTIDE SEQUENCE</scope>
    <source>
        <strain evidence="1">Duluth1</strain>
        <tissue evidence="1">Whole animal</tissue>
    </source>
</reference>
<gene>
    <name evidence="1" type="ORF">DPMN_143817</name>
</gene>
<evidence type="ECO:0000313" key="2">
    <source>
        <dbReference type="Proteomes" id="UP000828390"/>
    </source>
</evidence>
<organism evidence="1 2">
    <name type="scientific">Dreissena polymorpha</name>
    <name type="common">Zebra mussel</name>
    <name type="synonym">Mytilus polymorpha</name>
    <dbReference type="NCBI Taxonomy" id="45954"/>
    <lineage>
        <taxon>Eukaryota</taxon>
        <taxon>Metazoa</taxon>
        <taxon>Spiralia</taxon>
        <taxon>Lophotrochozoa</taxon>
        <taxon>Mollusca</taxon>
        <taxon>Bivalvia</taxon>
        <taxon>Autobranchia</taxon>
        <taxon>Heteroconchia</taxon>
        <taxon>Euheterodonta</taxon>
        <taxon>Imparidentia</taxon>
        <taxon>Neoheterodontei</taxon>
        <taxon>Myida</taxon>
        <taxon>Dreissenoidea</taxon>
        <taxon>Dreissenidae</taxon>
        <taxon>Dreissena</taxon>
    </lineage>
</organism>
<comment type="caution">
    <text evidence="1">The sequence shown here is derived from an EMBL/GenBank/DDBJ whole genome shotgun (WGS) entry which is preliminary data.</text>
</comment>
<evidence type="ECO:0000313" key="1">
    <source>
        <dbReference type="EMBL" id="KAH3815295.1"/>
    </source>
</evidence>
<dbReference type="AlphaFoldDB" id="A0A9D4GHR5"/>
<accession>A0A9D4GHR5</accession>
<dbReference type="EMBL" id="JAIWYP010000006">
    <property type="protein sequence ID" value="KAH3815295.1"/>
    <property type="molecule type" value="Genomic_DNA"/>
</dbReference>
<dbReference type="Proteomes" id="UP000828390">
    <property type="component" value="Unassembled WGS sequence"/>
</dbReference>
<proteinExistence type="predicted"/>
<reference evidence="1" key="2">
    <citation type="submission" date="2020-11" db="EMBL/GenBank/DDBJ databases">
        <authorList>
            <person name="McCartney M.A."/>
            <person name="Auch B."/>
            <person name="Kono T."/>
            <person name="Mallez S."/>
            <person name="Becker A."/>
            <person name="Gohl D.M."/>
            <person name="Silverstein K.A.T."/>
            <person name="Koren S."/>
            <person name="Bechman K.B."/>
            <person name="Herman A."/>
            <person name="Abrahante J.E."/>
            <person name="Garbe J."/>
        </authorList>
    </citation>
    <scope>NUCLEOTIDE SEQUENCE</scope>
    <source>
        <strain evidence="1">Duluth1</strain>
        <tissue evidence="1">Whole animal</tissue>
    </source>
</reference>
<name>A0A9D4GHR5_DREPO</name>
<protein>
    <submittedName>
        <fullName evidence="1">Uncharacterized protein</fullName>
    </submittedName>
</protein>
<keyword evidence="2" id="KW-1185">Reference proteome</keyword>
<sequence length="250" mass="28201">MDGGAARSCIGYFLTGSVPAHINSTSYVMDVIAAHVSAVTAVIRANDIILHGNMRNHTTGAFHLMDSDTHRETKRTNEENDFHFNSRITYKNYYVSEKKHENELRSDSKRTGAITPLQNEIDVEAGSEGHVSDAFCIPTHEPIYPLCRVQFRSPRAYVPREFKMLPEKDRCKQRQSSESIIHQKASAIVIHIIRLIKQGIYTAIQDKLLPLSVGQAWTRTKKRSTMFPIQKIRLNGLSTGTANPKTDTLH</sequence>